<dbReference type="InterPro" id="IPR011043">
    <property type="entry name" value="Gal_Oxase/kelch_b-propeller"/>
</dbReference>
<dbReference type="EMBL" id="RQFU01000019">
    <property type="protein sequence ID" value="TGL19235.1"/>
    <property type="molecule type" value="Genomic_DNA"/>
</dbReference>
<reference evidence="2" key="1">
    <citation type="journal article" date="2019" name="PLoS Negl. Trop. Dis.">
        <title>Revisiting the worldwide diversity of Leptospira species in the environment.</title>
        <authorList>
            <person name="Vincent A.T."/>
            <person name="Schiettekatte O."/>
            <person name="Bourhy P."/>
            <person name="Veyrier F.J."/>
            <person name="Picardeau M."/>
        </authorList>
    </citation>
    <scope>NUCLEOTIDE SEQUENCE [LARGE SCALE GENOMIC DNA]</scope>
    <source>
        <strain evidence="2">201800272</strain>
    </source>
</reference>
<sequence length="784" mass="84345">MVALSTVRMTMVWLRKEITSMKFKTLVVTSIFLILFTCKPSKLSNACDPNSDSYLITTILRFLTNDTSPSCWLGFTKDLDLWGIHGGAVLAAYFDEKRILLGGTFSYVGPNVGNVAVLNPNTGILIDRKECPYPEVNGSSNAVTGDGEGGFFVSGSFTSVQGISASGVAHIKKDCTVDPNFSGAVSTINGQSIYAMVHYQDKLYVTGNFANLNGIPRLGLARLDARTGAIDSTWIANLQGLSQVGYVLKMDGDYLYVGGNFSTIAGTGYQSLARFNLVNGTLDTSWIPTTAANENIRDLAFGTTNLGTEVVFSVGDATPTSFYVNPLAGPGAALGGYTVNFTNGGAATAIQYRNGQILIAGNFSEVNGVTTGNFAILNNTNAGLVSGSPHLNTNNEIFRLYLHEDSLILFGKFTSILGKERNYGAAINLNSYELTNFDPNFSFEPNQNFLNSTIIGGNRLVVPGVFTSVNGVKRTNLVELSRDTGKPTEWNPYLDQSVYRIRSSDSKFYIGGVFQTYNNIPNTVAFVSLNKNDLSLTEERFGISATHEVTEIHVGKDKVFVSGTFTSAQSLARFNFAAFDKNTGVIDSGWDATAVGGQAATMLEIGDFLFAGGYFTQLGGNPVSFLHRISVSNGQSSGIFFTNAPDDYIQAISLWNDNLCIGGAFLNIGGNPYTNFSCYDLSSNTVSTPDFNFAASSVKEIQISPSGKAILSGTFSQIGGINRTNYAVFDLVSQTLTSYNPIRNGNISGTYLTDKEIIHFGGFTSFDNRIHGGFRILPISAVEN</sequence>
<protein>
    <submittedName>
        <fullName evidence="1">Uncharacterized protein</fullName>
    </submittedName>
</protein>
<organism evidence="1 2">
    <name type="scientific">Leptospira yanagawae</name>
    <dbReference type="NCBI Taxonomy" id="293069"/>
    <lineage>
        <taxon>Bacteria</taxon>
        <taxon>Pseudomonadati</taxon>
        <taxon>Spirochaetota</taxon>
        <taxon>Spirochaetia</taxon>
        <taxon>Leptospirales</taxon>
        <taxon>Leptospiraceae</taxon>
        <taxon>Leptospira</taxon>
    </lineage>
</organism>
<comment type="caution">
    <text evidence="1">The sequence shown here is derived from an EMBL/GenBank/DDBJ whole genome shotgun (WGS) entry which is preliminary data.</text>
</comment>
<gene>
    <name evidence="1" type="ORF">EHQ46_15720</name>
</gene>
<dbReference type="Pfam" id="PF17164">
    <property type="entry name" value="DUF5122"/>
    <property type="match status" value="2"/>
</dbReference>
<dbReference type="PANTHER" id="PTHR31778">
    <property type="entry name" value="BUD SITE SELECTION PROTEIN RAX2"/>
    <property type="match status" value="1"/>
</dbReference>
<accession>A0ABY2LZQ0</accession>
<dbReference type="InterPro" id="IPR013431">
    <property type="entry name" value="Delta_60_rpt"/>
</dbReference>
<evidence type="ECO:0000313" key="2">
    <source>
        <dbReference type="Proteomes" id="UP000298200"/>
    </source>
</evidence>
<dbReference type="SUPFAM" id="SSF50965">
    <property type="entry name" value="Galactose oxidase, central domain"/>
    <property type="match status" value="1"/>
</dbReference>
<dbReference type="Proteomes" id="UP000298200">
    <property type="component" value="Unassembled WGS sequence"/>
</dbReference>
<evidence type="ECO:0000313" key="1">
    <source>
        <dbReference type="EMBL" id="TGL19235.1"/>
    </source>
</evidence>
<name>A0ABY2LZQ0_9LEPT</name>
<keyword evidence="2" id="KW-1185">Reference proteome</keyword>
<proteinExistence type="predicted"/>
<dbReference type="PANTHER" id="PTHR31778:SF2">
    <property type="entry name" value="BUD SITE SELECTION PROTEIN RAX2"/>
    <property type="match status" value="1"/>
</dbReference>